<dbReference type="SUPFAM" id="SSF56112">
    <property type="entry name" value="Protein kinase-like (PK-like)"/>
    <property type="match status" value="1"/>
</dbReference>
<dbReference type="PROSITE" id="PS00107">
    <property type="entry name" value="PROTEIN_KINASE_ATP"/>
    <property type="match status" value="1"/>
</dbReference>
<sequence>MTTPTSVPVALGDGRATIEPGRLVAGRYLLLAPVGRGGSGSVWRAHDELLDRDVAIKRLHGGRALDAHRARLVRERAHREGRVAARLHHPRLAAIFDMTELDGEVCLVMEYVAAPSLADLLDREGPLPPVRVAAIGAQIAEGLAAMHARGIVHRDVKPANVMIGLADTVTVADFGIAVIDAEPGTADQLVAGTPHFMAPELARGGPATAAADVFSLGATLYAALEGAPPAGDGGNALEVLSRVASGVVAPARRAGDLTPVLRALLDPDPAGRPDAARAARLLAGRDVGPETGALLASAPADDDARGTVTAVHADLLGEGTPAGPSGDATGDPTGDPDADEARTGPLLLPGHVRPAARSAARPAVGSAAGPGARPATRALTPVAPPSRRSRRPARRVVAVGAGLVGVLGAAGVVAASTSSSDPVPLAAPETPAPAPVPVAAPPVVPVAPPSTTAPRRATSTADDVEEVASTSPSASRRSRDAADRAGAAWERWYERWRAQARSDRDGDRGDDGPRGRGRSR</sequence>
<gene>
    <name evidence="10" type="ORF">GCM10023203_59160</name>
</gene>
<evidence type="ECO:0000313" key="11">
    <source>
        <dbReference type="Proteomes" id="UP001500457"/>
    </source>
</evidence>
<dbReference type="InterPro" id="IPR017441">
    <property type="entry name" value="Protein_kinase_ATP_BS"/>
</dbReference>
<dbReference type="InterPro" id="IPR011009">
    <property type="entry name" value="Kinase-like_dom_sf"/>
</dbReference>
<dbReference type="InterPro" id="IPR000719">
    <property type="entry name" value="Prot_kinase_dom"/>
</dbReference>
<keyword evidence="2" id="KW-0723">Serine/threonine-protein kinase</keyword>
<feature type="domain" description="Protein kinase" evidence="9">
    <location>
        <begin position="28"/>
        <end position="282"/>
    </location>
</feature>
<feature type="compositionally biased region" description="Low complexity" evidence="8">
    <location>
        <begin position="449"/>
        <end position="461"/>
    </location>
</feature>
<feature type="binding site" evidence="7">
    <location>
        <position position="57"/>
    </location>
    <ligand>
        <name>ATP</name>
        <dbReference type="ChEBI" id="CHEBI:30616"/>
    </ligand>
</feature>
<dbReference type="PANTHER" id="PTHR43289">
    <property type="entry name" value="MITOGEN-ACTIVATED PROTEIN KINASE KINASE KINASE 20-RELATED"/>
    <property type="match status" value="1"/>
</dbReference>
<evidence type="ECO:0000259" key="9">
    <source>
        <dbReference type="PROSITE" id="PS50011"/>
    </source>
</evidence>
<feature type="compositionally biased region" description="Basic and acidic residues" evidence="8">
    <location>
        <begin position="491"/>
        <end position="514"/>
    </location>
</feature>
<feature type="region of interest" description="Disordered" evidence="8">
    <location>
        <begin position="436"/>
        <end position="520"/>
    </location>
</feature>
<dbReference type="SMART" id="SM00220">
    <property type="entry name" value="S_TKc"/>
    <property type="match status" value="1"/>
</dbReference>
<evidence type="ECO:0000256" key="1">
    <source>
        <dbReference type="ARBA" id="ARBA00012513"/>
    </source>
</evidence>
<organism evidence="10 11">
    <name type="scientific">Actinomycetospora straminea</name>
    <dbReference type="NCBI Taxonomy" id="663607"/>
    <lineage>
        <taxon>Bacteria</taxon>
        <taxon>Bacillati</taxon>
        <taxon>Actinomycetota</taxon>
        <taxon>Actinomycetes</taxon>
        <taxon>Pseudonocardiales</taxon>
        <taxon>Pseudonocardiaceae</taxon>
        <taxon>Actinomycetospora</taxon>
    </lineage>
</organism>
<dbReference type="CDD" id="cd14014">
    <property type="entry name" value="STKc_PknB_like"/>
    <property type="match status" value="1"/>
</dbReference>
<evidence type="ECO:0000256" key="4">
    <source>
        <dbReference type="ARBA" id="ARBA00022741"/>
    </source>
</evidence>
<name>A0ABP9FFR6_9PSEU</name>
<dbReference type="EC" id="2.7.11.1" evidence="1"/>
<keyword evidence="11" id="KW-1185">Reference proteome</keyword>
<keyword evidence="6 7" id="KW-0067">ATP-binding</keyword>
<accession>A0ABP9FFR6</accession>
<evidence type="ECO:0000256" key="7">
    <source>
        <dbReference type="PROSITE-ProRule" id="PRU10141"/>
    </source>
</evidence>
<dbReference type="Gene3D" id="1.10.510.10">
    <property type="entry name" value="Transferase(Phosphotransferase) domain 1"/>
    <property type="match status" value="1"/>
</dbReference>
<dbReference type="PROSITE" id="PS00108">
    <property type="entry name" value="PROTEIN_KINASE_ST"/>
    <property type="match status" value="1"/>
</dbReference>
<evidence type="ECO:0000256" key="8">
    <source>
        <dbReference type="SAM" id="MobiDB-lite"/>
    </source>
</evidence>
<dbReference type="Pfam" id="PF00069">
    <property type="entry name" value="Pkinase"/>
    <property type="match status" value="1"/>
</dbReference>
<reference evidence="11" key="1">
    <citation type="journal article" date="2019" name="Int. J. Syst. Evol. Microbiol.">
        <title>The Global Catalogue of Microorganisms (GCM) 10K type strain sequencing project: providing services to taxonomists for standard genome sequencing and annotation.</title>
        <authorList>
            <consortium name="The Broad Institute Genomics Platform"/>
            <consortium name="The Broad Institute Genome Sequencing Center for Infectious Disease"/>
            <person name="Wu L."/>
            <person name="Ma J."/>
        </authorList>
    </citation>
    <scope>NUCLEOTIDE SEQUENCE [LARGE SCALE GENOMIC DNA]</scope>
    <source>
        <strain evidence="11">JCM 17983</strain>
    </source>
</reference>
<feature type="compositionally biased region" description="Pro residues" evidence="8">
    <location>
        <begin position="436"/>
        <end position="448"/>
    </location>
</feature>
<evidence type="ECO:0000256" key="6">
    <source>
        <dbReference type="ARBA" id="ARBA00022840"/>
    </source>
</evidence>
<dbReference type="Proteomes" id="UP001500457">
    <property type="component" value="Unassembled WGS sequence"/>
</dbReference>
<dbReference type="RefSeq" id="WP_345382326.1">
    <property type="nucleotide sequence ID" value="NZ_BAABHQ010000031.1"/>
</dbReference>
<dbReference type="PANTHER" id="PTHR43289:SF6">
    <property type="entry name" value="SERINE_THREONINE-PROTEIN KINASE NEKL-3"/>
    <property type="match status" value="1"/>
</dbReference>
<comment type="caution">
    <text evidence="10">The sequence shown here is derived from an EMBL/GenBank/DDBJ whole genome shotgun (WGS) entry which is preliminary data.</text>
</comment>
<feature type="compositionally biased region" description="Low complexity" evidence="8">
    <location>
        <begin position="352"/>
        <end position="375"/>
    </location>
</feature>
<keyword evidence="4 7" id="KW-0547">Nucleotide-binding</keyword>
<evidence type="ECO:0000256" key="5">
    <source>
        <dbReference type="ARBA" id="ARBA00022777"/>
    </source>
</evidence>
<evidence type="ECO:0000313" key="10">
    <source>
        <dbReference type="EMBL" id="GAA4896818.1"/>
    </source>
</evidence>
<dbReference type="InterPro" id="IPR008271">
    <property type="entry name" value="Ser/Thr_kinase_AS"/>
</dbReference>
<dbReference type="EMBL" id="BAABHQ010000031">
    <property type="protein sequence ID" value="GAA4896818.1"/>
    <property type="molecule type" value="Genomic_DNA"/>
</dbReference>
<protein>
    <recommendedName>
        <fullName evidence="1">non-specific serine/threonine protein kinase</fullName>
        <ecNumber evidence="1">2.7.11.1</ecNumber>
    </recommendedName>
</protein>
<keyword evidence="3" id="KW-0808">Transferase</keyword>
<proteinExistence type="predicted"/>
<feature type="compositionally biased region" description="Low complexity" evidence="8">
    <location>
        <begin position="326"/>
        <end position="335"/>
    </location>
</feature>
<keyword evidence="5" id="KW-0418">Kinase</keyword>
<dbReference type="PROSITE" id="PS50011">
    <property type="entry name" value="PROTEIN_KINASE_DOM"/>
    <property type="match status" value="1"/>
</dbReference>
<feature type="region of interest" description="Disordered" evidence="8">
    <location>
        <begin position="316"/>
        <end position="394"/>
    </location>
</feature>
<evidence type="ECO:0000256" key="2">
    <source>
        <dbReference type="ARBA" id="ARBA00022527"/>
    </source>
</evidence>
<dbReference type="Gene3D" id="3.30.200.20">
    <property type="entry name" value="Phosphorylase Kinase, domain 1"/>
    <property type="match status" value="1"/>
</dbReference>
<evidence type="ECO:0000256" key="3">
    <source>
        <dbReference type="ARBA" id="ARBA00022679"/>
    </source>
</evidence>